<gene>
    <name evidence="2" type="ORF">AVDCRST_MAG24-49</name>
</gene>
<feature type="domain" description="Glyoxalase-like" evidence="1">
    <location>
        <begin position="14"/>
        <end position="109"/>
    </location>
</feature>
<dbReference type="Gene3D" id="3.10.180.10">
    <property type="entry name" value="2,3-Dihydroxybiphenyl 1,2-Dioxygenase, domain 1"/>
    <property type="match status" value="2"/>
</dbReference>
<dbReference type="InterPro" id="IPR041581">
    <property type="entry name" value="Glyoxalase_6"/>
</dbReference>
<dbReference type="SUPFAM" id="SSF54593">
    <property type="entry name" value="Glyoxalase/Bleomycin resistance protein/Dihydroxybiphenyl dioxygenase"/>
    <property type="match status" value="2"/>
</dbReference>
<dbReference type="CDD" id="cd06587">
    <property type="entry name" value="VOC"/>
    <property type="match status" value="1"/>
</dbReference>
<reference evidence="2" key="1">
    <citation type="submission" date="2020-02" db="EMBL/GenBank/DDBJ databases">
        <authorList>
            <person name="Meier V. D."/>
        </authorList>
    </citation>
    <scope>NUCLEOTIDE SEQUENCE</scope>
    <source>
        <strain evidence="2">AVDCRST_MAG24</strain>
    </source>
</reference>
<dbReference type="PANTHER" id="PTHR35908:SF1">
    <property type="entry name" value="CONSERVED PROTEIN"/>
    <property type="match status" value="1"/>
</dbReference>
<evidence type="ECO:0000259" key="1">
    <source>
        <dbReference type="Pfam" id="PF18029"/>
    </source>
</evidence>
<organism evidence="2">
    <name type="scientific">uncultured Nocardioidaceae bacterium</name>
    <dbReference type="NCBI Taxonomy" id="253824"/>
    <lineage>
        <taxon>Bacteria</taxon>
        <taxon>Bacillati</taxon>
        <taxon>Actinomycetota</taxon>
        <taxon>Actinomycetes</taxon>
        <taxon>Propionibacteriales</taxon>
        <taxon>Nocardioidaceae</taxon>
        <taxon>environmental samples</taxon>
    </lineage>
</organism>
<proteinExistence type="predicted"/>
<name>A0A6J4KTS5_9ACTN</name>
<protein>
    <recommendedName>
        <fullName evidence="1">Glyoxalase-like domain-containing protein</fullName>
    </recommendedName>
</protein>
<dbReference type="InterPro" id="IPR029068">
    <property type="entry name" value="Glyas_Bleomycin-R_OHBP_Dase"/>
</dbReference>
<dbReference type="PANTHER" id="PTHR35908">
    <property type="entry name" value="HYPOTHETICAL FUSION PROTEIN"/>
    <property type="match status" value="1"/>
</dbReference>
<dbReference type="Pfam" id="PF18029">
    <property type="entry name" value="Glyoxalase_6"/>
    <property type="match status" value="2"/>
</dbReference>
<accession>A0A6J4KTS5</accession>
<dbReference type="EMBL" id="CADCUF010000008">
    <property type="protein sequence ID" value="CAA9315151.1"/>
    <property type="molecule type" value="Genomic_DNA"/>
</dbReference>
<feature type="domain" description="Glyoxalase-like" evidence="1">
    <location>
        <begin position="123"/>
        <end position="225"/>
    </location>
</feature>
<dbReference type="AlphaFoldDB" id="A0A6J4KTS5"/>
<evidence type="ECO:0000313" key="2">
    <source>
        <dbReference type="EMBL" id="CAA9315151.1"/>
    </source>
</evidence>
<sequence>MSETPRPLAAYKDLCIDAVDVGRLGRFWAGALGLRLEPLDDGDAKLLGETPQHTVWLNAVPEPVAVKQRVHIDVRRDVAELVGLGGEVVDAESFAWTVMRDPEGGELCAFDPRGDRPLGPYELVVDTDRDVLAITDWWGRVLGCETHQDSDGGWAWVEGIPGCPFEAIVFVPVPEPKTVKNRIHLDVTTPDVAALVDAGAVVLREPDDEVAWHVLADPDGNEFCAFVG</sequence>